<evidence type="ECO:0000256" key="4">
    <source>
        <dbReference type="ARBA" id="ARBA00023002"/>
    </source>
</evidence>
<dbReference type="InterPro" id="IPR013149">
    <property type="entry name" value="ADH-like_C"/>
</dbReference>
<dbReference type="SMART" id="SM00829">
    <property type="entry name" value="PKS_ER"/>
    <property type="match status" value="1"/>
</dbReference>
<evidence type="ECO:0000313" key="6">
    <source>
        <dbReference type="EMBL" id="THV14785.1"/>
    </source>
</evidence>
<dbReference type="InterPro" id="IPR011032">
    <property type="entry name" value="GroES-like_sf"/>
</dbReference>
<dbReference type="Proteomes" id="UP000307087">
    <property type="component" value="Unassembled WGS sequence"/>
</dbReference>
<dbReference type="OrthoDB" id="5295340at2"/>
<keyword evidence="7" id="KW-1185">Reference proteome</keyword>
<keyword evidence="3" id="KW-0862">Zinc</keyword>
<dbReference type="AlphaFoldDB" id="A0A4S8NEW3"/>
<comment type="cofactor">
    <cofactor evidence="1">
        <name>Zn(2+)</name>
        <dbReference type="ChEBI" id="CHEBI:29105"/>
    </cofactor>
</comment>
<evidence type="ECO:0000256" key="1">
    <source>
        <dbReference type="ARBA" id="ARBA00001947"/>
    </source>
</evidence>
<dbReference type="RefSeq" id="WP_136562547.1">
    <property type="nucleotide sequence ID" value="NZ_BAABLS010000008.1"/>
</dbReference>
<dbReference type="Gene3D" id="3.90.180.10">
    <property type="entry name" value="Medium-chain alcohol dehydrogenases, catalytic domain"/>
    <property type="match status" value="1"/>
</dbReference>
<evidence type="ECO:0000313" key="7">
    <source>
        <dbReference type="Proteomes" id="UP000307087"/>
    </source>
</evidence>
<comment type="caution">
    <text evidence="6">The sequence shown here is derived from an EMBL/GenBank/DDBJ whole genome shotgun (WGS) entry which is preliminary data.</text>
</comment>
<accession>A0A4S8NEW3</accession>
<keyword evidence="2" id="KW-0479">Metal-binding</keyword>
<name>A0A4S8NEW3_9ACTN</name>
<organism evidence="6 7">
    <name type="scientific">Nocardioides caeni</name>
    <dbReference type="NCBI Taxonomy" id="574700"/>
    <lineage>
        <taxon>Bacteria</taxon>
        <taxon>Bacillati</taxon>
        <taxon>Actinomycetota</taxon>
        <taxon>Actinomycetes</taxon>
        <taxon>Propionibacteriales</taxon>
        <taxon>Nocardioidaceae</taxon>
        <taxon>Nocardioides</taxon>
    </lineage>
</organism>
<evidence type="ECO:0000259" key="5">
    <source>
        <dbReference type="SMART" id="SM00829"/>
    </source>
</evidence>
<dbReference type="Pfam" id="PF08240">
    <property type="entry name" value="ADH_N"/>
    <property type="match status" value="1"/>
</dbReference>
<evidence type="ECO:0000256" key="2">
    <source>
        <dbReference type="ARBA" id="ARBA00022723"/>
    </source>
</evidence>
<dbReference type="InterPro" id="IPR050129">
    <property type="entry name" value="Zn_alcohol_dh"/>
</dbReference>
<keyword evidence="4" id="KW-0560">Oxidoreductase</keyword>
<dbReference type="InterPro" id="IPR036291">
    <property type="entry name" value="NAD(P)-bd_dom_sf"/>
</dbReference>
<dbReference type="EMBL" id="STGW01000004">
    <property type="protein sequence ID" value="THV14785.1"/>
    <property type="molecule type" value="Genomic_DNA"/>
</dbReference>
<proteinExistence type="predicted"/>
<dbReference type="SUPFAM" id="SSF50129">
    <property type="entry name" value="GroES-like"/>
    <property type="match status" value="1"/>
</dbReference>
<dbReference type="GO" id="GO:0016491">
    <property type="term" value="F:oxidoreductase activity"/>
    <property type="evidence" value="ECO:0007669"/>
    <property type="project" value="UniProtKB-KW"/>
</dbReference>
<dbReference type="PANTHER" id="PTHR43401:SF2">
    <property type="entry name" value="L-THREONINE 3-DEHYDROGENASE"/>
    <property type="match status" value="1"/>
</dbReference>
<evidence type="ECO:0000256" key="3">
    <source>
        <dbReference type="ARBA" id="ARBA00022833"/>
    </source>
</evidence>
<dbReference type="GO" id="GO:0046872">
    <property type="term" value="F:metal ion binding"/>
    <property type="evidence" value="ECO:0007669"/>
    <property type="project" value="UniProtKB-KW"/>
</dbReference>
<dbReference type="SUPFAM" id="SSF51735">
    <property type="entry name" value="NAD(P)-binding Rossmann-fold domains"/>
    <property type="match status" value="1"/>
</dbReference>
<dbReference type="InterPro" id="IPR013154">
    <property type="entry name" value="ADH-like_N"/>
</dbReference>
<dbReference type="Pfam" id="PF00107">
    <property type="entry name" value="ADH_zinc_N"/>
    <property type="match status" value="1"/>
</dbReference>
<reference evidence="6 7" key="1">
    <citation type="journal article" date="2009" name="Int. J. Syst. Evol. Microbiol.">
        <title>Nocardioides caeni sp. nov., isolated from wastewater.</title>
        <authorList>
            <person name="Yoon J.H."/>
            <person name="Kang S.J."/>
            <person name="Park S."/>
            <person name="Kim W."/>
            <person name="Oh T.K."/>
        </authorList>
    </citation>
    <scope>NUCLEOTIDE SEQUENCE [LARGE SCALE GENOMIC DNA]</scope>
    <source>
        <strain evidence="6 7">DSM 23134</strain>
    </source>
</reference>
<protein>
    <recommendedName>
        <fullName evidence="5">Enoyl reductase (ER) domain-containing protein</fullName>
    </recommendedName>
</protein>
<dbReference type="InterPro" id="IPR020843">
    <property type="entry name" value="ER"/>
</dbReference>
<dbReference type="PANTHER" id="PTHR43401">
    <property type="entry name" value="L-THREONINE 3-DEHYDROGENASE"/>
    <property type="match status" value="1"/>
</dbReference>
<feature type="domain" description="Enoyl reductase (ER)" evidence="5">
    <location>
        <begin position="22"/>
        <end position="349"/>
    </location>
</feature>
<gene>
    <name evidence="6" type="ORF">E9934_09065</name>
</gene>
<sequence>MFEGYGLATARSVRSLRFNGPGTALTLEELAAPTRGSGECLVRVGSVGLCGSDAHIVSGHTPTGHLPITLGHEIAGTVVESSAGAHVAVGDRVFVNPILGCGTCRACADQETNLCPRRRMLGIQVDGGLTQLLAVPVGNVVPLPPGTDLLSAALIESAGTAHHALRVAAVRADDLVVVVGVGGLGMQVLRLARSRGARVLALDLDPASRERAQEAGAAAALDPSTEDVAAQLAALGAGDGCDVVIDCVGAAATTEGALDLLRPGGRCVVIGIGVDAPRLPPPGVFVRRSLTLSAVYAYSAADIAAVVRATGDGTLPLRPSVSRVVGLDEVEDALADLEARRGSPVRIVVDPWLGTSHSWSST</sequence>